<feature type="domain" description="VOC" evidence="2">
    <location>
        <begin position="1"/>
        <end position="77"/>
    </location>
</feature>
<gene>
    <name evidence="3" type="ORF">MONAX_5E022166</name>
</gene>
<evidence type="ECO:0000313" key="4">
    <source>
        <dbReference type="Proteomes" id="UP000335636"/>
    </source>
</evidence>
<dbReference type="Pfam" id="PF00903">
    <property type="entry name" value="Glyoxalase"/>
    <property type="match status" value="1"/>
</dbReference>
<dbReference type="AlphaFoldDB" id="A0A5E4D3P9"/>
<sequence>KAILEPTHSWNAENDETQSYHKGNSDLPEFGHIGIAVSDVHGVCKRFEELGVKFVKKPDGGKMKGLAFIQDPDGYWI</sequence>
<protein>
    <recommendedName>
        <fullName evidence="2">VOC domain-containing protein</fullName>
    </recommendedName>
</protein>
<dbReference type="PANTHER" id="PTHR10374:SF30">
    <property type="entry name" value="LACTOYLGLUTATHIONE LYASE"/>
    <property type="match status" value="1"/>
</dbReference>
<comment type="caution">
    <text evidence="3">The sequence shown here is derived from an EMBL/GenBank/DDBJ whole genome shotgun (WGS) entry which is preliminary data.</text>
</comment>
<reference evidence="3" key="1">
    <citation type="submission" date="2019-04" db="EMBL/GenBank/DDBJ databases">
        <authorList>
            <person name="Alioto T."/>
            <person name="Alioto T."/>
        </authorList>
    </citation>
    <scope>NUCLEOTIDE SEQUENCE [LARGE SCALE GENOMIC DNA]</scope>
</reference>
<dbReference type="InterPro" id="IPR029068">
    <property type="entry name" value="Glyas_Bleomycin-R_OHBP_Dase"/>
</dbReference>
<dbReference type="EMBL" id="CABDUW010003157">
    <property type="protein sequence ID" value="VTJ88784.1"/>
    <property type="molecule type" value="Genomic_DNA"/>
</dbReference>
<evidence type="ECO:0000259" key="2">
    <source>
        <dbReference type="PROSITE" id="PS51819"/>
    </source>
</evidence>
<name>A0A5E4D3P9_MARMO</name>
<organism evidence="3 4">
    <name type="scientific">Marmota monax</name>
    <name type="common">Woodchuck</name>
    <dbReference type="NCBI Taxonomy" id="9995"/>
    <lineage>
        <taxon>Eukaryota</taxon>
        <taxon>Metazoa</taxon>
        <taxon>Chordata</taxon>
        <taxon>Craniata</taxon>
        <taxon>Vertebrata</taxon>
        <taxon>Euteleostomi</taxon>
        <taxon>Mammalia</taxon>
        <taxon>Eutheria</taxon>
        <taxon>Euarchontoglires</taxon>
        <taxon>Glires</taxon>
        <taxon>Rodentia</taxon>
        <taxon>Sciuromorpha</taxon>
        <taxon>Sciuridae</taxon>
        <taxon>Xerinae</taxon>
        <taxon>Marmotini</taxon>
        <taxon>Marmota</taxon>
    </lineage>
</organism>
<dbReference type="CDD" id="cd07233">
    <property type="entry name" value="GlxI_Zn"/>
    <property type="match status" value="1"/>
</dbReference>
<evidence type="ECO:0000256" key="1">
    <source>
        <dbReference type="SAM" id="MobiDB-lite"/>
    </source>
</evidence>
<feature type="non-terminal residue" evidence="3">
    <location>
        <position position="1"/>
    </location>
</feature>
<evidence type="ECO:0000313" key="3">
    <source>
        <dbReference type="EMBL" id="VTJ88784.1"/>
    </source>
</evidence>
<dbReference type="Gene3D" id="3.10.180.10">
    <property type="entry name" value="2,3-Dihydroxybiphenyl 1,2-Dioxygenase, domain 1"/>
    <property type="match status" value="1"/>
</dbReference>
<dbReference type="Proteomes" id="UP000335636">
    <property type="component" value="Unassembled WGS sequence"/>
</dbReference>
<feature type="region of interest" description="Disordered" evidence="1">
    <location>
        <begin position="1"/>
        <end position="23"/>
    </location>
</feature>
<dbReference type="SUPFAM" id="SSF54593">
    <property type="entry name" value="Glyoxalase/Bleomycin resistance protein/Dihydroxybiphenyl dioxygenase"/>
    <property type="match status" value="1"/>
</dbReference>
<dbReference type="PANTHER" id="PTHR10374">
    <property type="entry name" value="LACTOYLGLUTATHIONE LYASE GLYOXALASE I"/>
    <property type="match status" value="1"/>
</dbReference>
<accession>A0A5E4D3P9</accession>
<proteinExistence type="predicted"/>
<keyword evidence="4" id="KW-1185">Reference proteome</keyword>
<dbReference type="InterPro" id="IPR004360">
    <property type="entry name" value="Glyas_Fos-R_dOase_dom"/>
</dbReference>
<dbReference type="PROSITE" id="PS51819">
    <property type="entry name" value="VOC"/>
    <property type="match status" value="1"/>
</dbReference>
<dbReference type="InterPro" id="IPR037523">
    <property type="entry name" value="VOC_core"/>
</dbReference>